<protein>
    <recommendedName>
        <fullName evidence="2">tRNA-intron lyase</fullName>
        <ecNumber evidence="2">4.6.1.16</ecNumber>
    </recommendedName>
</protein>
<dbReference type="Pfam" id="PF01974">
    <property type="entry name" value="tRNA_int_endo"/>
    <property type="match status" value="1"/>
</dbReference>
<dbReference type="InterPro" id="IPR036167">
    <property type="entry name" value="tRNA_intron_Endo_cat-like_sf"/>
</dbReference>
<organism evidence="5 6">
    <name type="scientific">Vanilla planifolia</name>
    <name type="common">Vanilla</name>
    <dbReference type="NCBI Taxonomy" id="51239"/>
    <lineage>
        <taxon>Eukaryota</taxon>
        <taxon>Viridiplantae</taxon>
        <taxon>Streptophyta</taxon>
        <taxon>Embryophyta</taxon>
        <taxon>Tracheophyta</taxon>
        <taxon>Spermatophyta</taxon>
        <taxon>Magnoliopsida</taxon>
        <taxon>Liliopsida</taxon>
        <taxon>Asparagales</taxon>
        <taxon>Orchidaceae</taxon>
        <taxon>Vanilloideae</taxon>
        <taxon>Vanilleae</taxon>
        <taxon>Vanilla</taxon>
    </lineage>
</organism>
<dbReference type="SUPFAM" id="SSF53032">
    <property type="entry name" value="tRNA-intron endonuclease catalytic domain-like"/>
    <property type="match status" value="1"/>
</dbReference>
<comment type="caution">
    <text evidence="5">The sequence shown here is derived from an EMBL/GenBank/DDBJ whole genome shotgun (WGS) entry which is preliminary data.</text>
</comment>
<reference evidence="5 6" key="1">
    <citation type="journal article" date="2020" name="Nat. Food">
        <title>A phased Vanilla planifolia genome enables genetic improvement of flavour and production.</title>
        <authorList>
            <person name="Hasing T."/>
            <person name="Tang H."/>
            <person name="Brym M."/>
            <person name="Khazi F."/>
            <person name="Huang T."/>
            <person name="Chambers A.H."/>
        </authorList>
    </citation>
    <scope>NUCLEOTIDE SEQUENCE [LARGE SCALE GENOMIC DNA]</scope>
    <source>
        <tissue evidence="5">Leaf</tissue>
    </source>
</reference>
<evidence type="ECO:0000313" key="6">
    <source>
        <dbReference type="Proteomes" id="UP000636800"/>
    </source>
</evidence>
<dbReference type="EMBL" id="JADCNL010000008">
    <property type="protein sequence ID" value="KAG0470918.1"/>
    <property type="molecule type" value="Genomic_DNA"/>
</dbReference>
<gene>
    <name evidence="5" type="ORF">HPP92_017618</name>
</gene>
<name>A0A835UR70_VANPL</name>
<dbReference type="PANTHER" id="PTHR21227:SF0">
    <property type="entry name" value="TRNA-SPLICING ENDONUCLEASE SUBUNIT SEN2"/>
    <property type="match status" value="1"/>
</dbReference>
<evidence type="ECO:0000259" key="4">
    <source>
        <dbReference type="Pfam" id="PF01974"/>
    </source>
</evidence>
<dbReference type="EC" id="4.6.1.16" evidence="2"/>
<dbReference type="Gene3D" id="3.40.1350.10">
    <property type="match status" value="1"/>
</dbReference>
<evidence type="ECO:0000256" key="1">
    <source>
        <dbReference type="ARBA" id="ARBA00008078"/>
    </source>
</evidence>
<dbReference type="CDD" id="cd22363">
    <property type="entry name" value="tRNA-intron_lyase_C"/>
    <property type="match status" value="1"/>
</dbReference>
<sequence>MMMQRVTGPRWKGKGFADIAAENPMSQIVKKLESSMKQSRIKAILTGSVSLLEASTELADLLNRSCIGRQIPNAEEDKHWFQLSSEETMYLQHALQSLVVVDEKGRPLNDLELWNVMKDRREAFLELYKAYVHLRGKNWVVRPGSQYGVDFVAYRHHPALVHSEYAIVVLSEGDGNGEKCSRLREWSDVQCCVRLSGSVAKKLLAFFIDRKGIDETLPSCIQRFNVEELIITRWVPEQNREECHKNDDVCNSEKVPAT</sequence>
<dbReference type="PANTHER" id="PTHR21227">
    <property type="entry name" value="TRNA-SPLICING ENDONUCLEASE SUBUNIT SEN2"/>
    <property type="match status" value="1"/>
</dbReference>
<feature type="domain" description="tRNA intron endonuclease catalytic" evidence="4">
    <location>
        <begin position="124"/>
        <end position="212"/>
    </location>
</feature>
<dbReference type="InterPro" id="IPR006677">
    <property type="entry name" value="tRNA_intron_Endonuc_cat-like"/>
</dbReference>
<evidence type="ECO:0000313" key="5">
    <source>
        <dbReference type="EMBL" id="KAG0470918.1"/>
    </source>
</evidence>
<accession>A0A835UR70</accession>
<dbReference type="GO" id="GO:0003676">
    <property type="term" value="F:nucleic acid binding"/>
    <property type="evidence" value="ECO:0007669"/>
    <property type="project" value="InterPro"/>
</dbReference>
<dbReference type="GO" id="GO:0000214">
    <property type="term" value="C:tRNA-intron endonuclease complex"/>
    <property type="evidence" value="ECO:0007669"/>
    <property type="project" value="TreeGrafter"/>
</dbReference>
<dbReference type="AlphaFoldDB" id="A0A835UR70"/>
<proteinExistence type="inferred from homology"/>
<dbReference type="InterPro" id="IPR006676">
    <property type="entry name" value="tRNA_splic"/>
</dbReference>
<comment type="catalytic activity">
    <reaction evidence="3">
        <text>pretRNA = a 3'-half-tRNA molecule with a 5'-OH end + a 5'-half-tRNA molecule with a 2',3'-cyclic phosphate end + an intron with a 2',3'-cyclic phosphate and a 5'-hydroxyl terminus.</text>
        <dbReference type="EC" id="4.6.1.16"/>
    </reaction>
</comment>
<dbReference type="GO" id="GO:0005737">
    <property type="term" value="C:cytoplasm"/>
    <property type="evidence" value="ECO:0007669"/>
    <property type="project" value="TreeGrafter"/>
</dbReference>
<dbReference type="OrthoDB" id="2789670at2759"/>
<evidence type="ECO:0000256" key="2">
    <source>
        <dbReference type="ARBA" id="ARBA00012573"/>
    </source>
</evidence>
<dbReference type="Proteomes" id="UP000636800">
    <property type="component" value="Unassembled WGS sequence"/>
</dbReference>
<dbReference type="GO" id="GO:0000213">
    <property type="term" value="F:tRNA-intron lyase activity"/>
    <property type="evidence" value="ECO:0007669"/>
    <property type="project" value="UniProtKB-EC"/>
</dbReference>
<keyword evidence="6" id="KW-1185">Reference proteome</keyword>
<dbReference type="GO" id="GO:0000379">
    <property type="term" value="P:tRNA-type intron splice site recognition and cleavage"/>
    <property type="evidence" value="ECO:0007669"/>
    <property type="project" value="TreeGrafter"/>
</dbReference>
<comment type="similarity">
    <text evidence="1">Belongs to the tRNA-intron endonuclease family.</text>
</comment>
<evidence type="ECO:0000256" key="3">
    <source>
        <dbReference type="ARBA" id="ARBA00034031"/>
    </source>
</evidence>
<dbReference type="InterPro" id="IPR011856">
    <property type="entry name" value="tRNA_endonuc-like_dom_sf"/>
</dbReference>